<dbReference type="RefSeq" id="WP_191744699.1">
    <property type="nucleotide sequence ID" value="NZ_JACSQU010000003.1"/>
</dbReference>
<sequence>MHTMILSAAVMIASAATLGAQTPSQAQHQPQSAADDIVIVSYADLDLSRPEQARVLDRRLNLAARRVCDDAHLVISHYRVRHLCVREALADARGQIGTRIATTAQTASRSASLTAIVKRAS</sequence>
<evidence type="ECO:0000256" key="1">
    <source>
        <dbReference type="SAM" id="SignalP"/>
    </source>
</evidence>
<organism evidence="2 3">
    <name type="scientific">Brevundimonas guildfordensis</name>
    <dbReference type="NCBI Taxonomy" id="2762241"/>
    <lineage>
        <taxon>Bacteria</taxon>
        <taxon>Pseudomonadati</taxon>
        <taxon>Pseudomonadota</taxon>
        <taxon>Alphaproteobacteria</taxon>
        <taxon>Caulobacterales</taxon>
        <taxon>Caulobacteraceae</taxon>
        <taxon>Brevundimonas</taxon>
    </lineage>
</organism>
<keyword evidence="1" id="KW-0732">Signal</keyword>
<comment type="caution">
    <text evidence="2">The sequence shown here is derived from an EMBL/GenBank/DDBJ whole genome shotgun (WGS) entry which is preliminary data.</text>
</comment>
<name>A0ABR8R3F8_9CAUL</name>
<evidence type="ECO:0000313" key="2">
    <source>
        <dbReference type="EMBL" id="MBD7942332.1"/>
    </source>
</evidence>
<feature type="signal peptide" evidence="1">
    <location>
        <begin position="1"/>
        <end position="20"/>
    </location>
</feature>
<dbReference type="EMBL" id="JACSQU010000003">
    <property type="protein sequence ID" value="MBD7942332.1"/>
    <property type="molecule type" value="Genomic_DNA"/>
</dbReference>
<keyword evidence="3" id="KW-1185">Reference proteome</keyword>
<feature type="chain" id="PRO_5046775947" evidence="1">
    <location>
        <begin position="21"/>
        <end position="121"/>
    </location>
</feature>
<dbReference type="NCBIfam" id="TIGR04433">
    <property type="entry name" value="UrcA_uranyl"/>
    <property type="match status" value="1"/>
</dbReference>
<proteinExistence type="predicted"/>
<protein>
    <submittedName>
        <fullName evidence="2">UrcA family protein</fullName>
    </submittedName>
</protein>
<gene>
    <name evidence="2" type="ORF">H9656_13130</name>
</gene>
<evidence type="ECO:0000313" key="3">
    <source>
        <dbReference type="Proteomes" id="UP000638918"/>
    </source>
</evidence>
<dbReference type="Proteomes" id="UP000638918">
    <property type="component" value="Unassembled WGS sequence"/>
</dbReference>
<reference evidence="2 3" key="1">
    <citation type="submission" date="2020-08" db="EMBL/GenBank/DDBJ databases">
        <title>A Genomic Blueprint of the Chicken Gut Microbiome.</title>
        <authorList>
            <person name="Gilroy R."/>
            <person name="Ravi A."/>
            <person name="Getino M."/>
            <person name="Pursley I."/>
            <person name="Horton D.L."/>
            <person name="Alikhan N.-F."/>
            <person name="Baker D."/>
            <person name="Gharbi K."/>
            <person name="Hall N."/>
            <person name="Watson M."/>
            <person name="Adriaenssens E.M."/>
            <person name="Foster-Nyarko E."/>
            <person name="Jarju S."/>
            <person name="Secka A."/>
            <person name="Antonio M."/>
            <person name="Oren A."/>
            <person name="Chaudhuri R."/>
            <person name="La Ragione R.M."/>
            <person name="Hildebrand F."/>
            <person name="Pallen M.J."/>
        </authorList>
    </citation>
    <scope>NUCLEOTIDE SEQUENCE [LARGE SCALE GENOMIC DNA]</scope>
    <source>
        <strain evidence="2 3">Sa3CVA3</strain>
    </source>
</reference>
<accession>A0ABR8R3F8</accession>
<dbReference type="InterPro" id="IPR030972">
    <property type="entry name" value="UrcA_uranyl"/>
</dbReference>